<dbReference type="InterPro" id="IPR022642">
    <property type="entry name" value="CheR_C"/>
</dbReference>
<evidence type="ECO:0000256" key="5">
    <source>
        <dbReference type="ARBA" id="ARBA00022691"/>
    </source>
</evidence>
<dbReference type="Gene3D" id="3.30.450.20">
    <property type="entry name" value="PAS domain"/>
    <property type="match status" value="2"/>
</dbReference>
<evidence type="ECO:0000259" key="10">
    <source>
        <dbReference type="PROSITE" id="PS50122"/>
    </source>
</evidence>
<dbReference type="InterPro" id="IPR001610">
    <property type="entry name" value="PAC"/>
</dbReference>
<evidence type="ECO:0000256" key="6">
    <source>
        <dbReference type="PROSITE-ProRule" id="PRU00050"/>
    </source>
</evidence>
<dbReference type="PROSITE" id="PS50113">
    <property type="entry name" value="PAC"/>
    <property type="match status" value="1"/>
</dbReference>
<feature type="active site" evidence="6">
    <location>
        <position position="55"/>
    </location>
</feature>
<proteinExistence type="predicted"/>
<name>A0A5J5GKI9_9RHOB</name>
<comment type="catalytic activity">
    <reaction evidence="1">
        <text>L-glutamyl-[protein] + S-adenosyl-L-methionine = [protein]-L-glutamate 5-O-methyl ester + S-adenosyl-L-homocysteine</text>
        <dbReference type="Rhea" id="RHEA:24452"/>
        <dbReference type="Rhea" id="RHEA-COMP:10208"/>
        <dbReference type="Rhea" id="RHEA-COMP:10311"/>
        <dbReference type="ChEBI" id="CHEBI:29973"/>
        <dbReference type="ChEBI" id="CHEBI:57856"/>
        <dbReference type="ChEBI" id="CHEBI:59789"/>
        <dbReference type="ChEBI" id="CHEBI:82795"/>
        <dbReference type="EC" id="2.1.1.80"/>
    </reaction>
</comment>
<evidence type="ECO:0000256" key="7">
    <source>
        <dbReference type="SAM" id="Coils"/>
    </source>
</evidence>
<evidence type="ECO:0000256" key="4">
    <source>
        <dbReference type="ARBA" id="ARBA00022679"/>
    </source>
</evidence>
<dbReference type="Pfam" id="PF01739">
    <property type="entry name" value="CheR"/>
    <property type="match status" value="1"/>
</dbReference>
<dbReference type="PROSITE" id="PS50123">
    <property type="entry name" value="CHER"/>
    <property type="match status" value="1"/>
</dbReference>
<dbReference type="GO" id="GO:0005737">
    <property type="term" value="C:cytoplasm"/>
    <property type="evidence" value="ECO:0007669"/>
    <property type="project" value="InterPro"/>
</dbReference>
<dbReference type="InterPro" id="IPR000780">
    <property type="entry name" value="CheR_MeTrfase"/>
</dbReference>
<feature type="domain" description="PAC" evidence="9">
    <location>
        <begin position="917"/>
        <end position="969"/>
    </location>
</feature>
<dbReference type="SMART" id="SM00086">
    <property type="entry name" value="PAC"/>
    <property type="match status" value="2"/>
</dbReference>
<dbReference type="Gene3D" id="3.40.50.180">
    <property type="entry name" value="Methylesterase CheB, C-terminal domain"/>
    <property type="match status" value="1"/>
</dbReference>
<dbReference type="EMBL" id="VYQE01000003">
    <property type="protein sequence ID" value="KAA9008148.1"/>
    <property type="molecule type" value="Genomic_DNA"/>
</dbReference>
<feature type="active site" evidence="6">
    <location>
        <position position="148"/>
    </location>
</feature>
<dbReference type="Proteomes" id="UP000326554">
    <property type="component" value="Unassembled WGS sequence"/>
</dbReference>
<dbReference type="InterPro" id="IPR036804">
    <property type="entry name" value="CheR_N_sf"/>
</dbReference>
<keyword evidence="6" id="KW-0145">Chemotaxis</keyword>
<feature type="active site" evidence="6">
    <location>
        <position position="28"/>
    </location>
</feature>
<dbReference type="SUPFAM" id="SSF55785">
    <property type="entry name" value="PYP-like sensor domain (PAS domain)"/>
    <property type="match status" value="2"/>
</dbReference>
<dbReference type="InterPro" id="IPR013655">
    <property type="entry name" value="PAS_fold_3"/>
</dbReference>
<keyword evidence="7" id="KW-0175">Coiled coil</keyword>
<keyword evidence="6" id="KW-0378">Hydrolase</keyword>
<dbReference type="Gene3D" id="2.10.70.100">
    <property type="match status" value="1"/>
</dbReference>
<dbReference type="InterPro" id="IPR035909">
    <property type="entry name" value="CheB_C"/>
</dbReference>
<gene>
    <name evidence="12" type="ORF">F3S47_11655</name>
</gene>
<sequence>MNDSPDTTGPTPASSPSSPLRLVGVAASAGGLEALSLLVQNLPGKANAAYIVAQHMSPTHKSLLTSLLSHETRLPAVEIDGDVAPEPDTIYVAPPNWDVVVEDGMIRLKRPSSHPATPKPSADRLFQSLAEEAREAAVGIVLSGTGSDGSYGVKSLREAGGITIAQSRETAKYDGMPASAVATGCIDLSLSPQQIGEHLQRILDRAGDVETLQKLDVAGGELSELLQILRAKTRVDFSDYKVNTVKRRILRRMTALGIEEYEDYVDHCRRQEEEVDILFRDLLISVTRFFRDPEQFEHLAREIERLVERAGDRIIRVWVAGCATGEEAYTIAILLAEALGGLEELTKERVQIFATDIDERALEVASRGEYPVNATQDIPERLADRYFDVDGNTMRVKRPLRAVTLFSRHNIFQDPPFIHLDLISLRNLLIYFNAPLQEKVLSRMLYALAPSGLLFLGTAESVANLDVRLEARTGADRVFAKRSGVAATQASFLTGSATLPTRQRNREAVSAEVEENALRYEQLVRSVAPTGFFATRQGRIVRILGDISPYIEITEKGALSLNTRMLRRPFRDEATSLTALTLKQRVRRAGRWHEFEPGTGDNRVQLECFPVPNQSGGEDLVLFSIVTRLDQPVERNVEGLSETEQRDYITRLENELARTRDALQQTVEQLQTSNEELQSVNEEMQSTNEELQATNEELETSNEELQSTNEELITVNEEMQVSAAELQSVSTELLAILAASPYVLLVVDTALIVRRASDRAKTFCGIEDLPPSGVHLGACRLPEGFPNLVELASEVLRTREQITCPAEASDSIYGLTVTPYFDSLGFLMGLTISTLEFDSRPFRATAERMWQLAGIAYWRLNMRTRALTFSPGVSEIYGIPPNEAAPSVEEAINYYHPDDRERVNAALNRCLDTGEAFTFEARLMPRGGGVRHVQSAGALVRDAAGEPSFVVGGFQDVSARIQNRVLIRNLEEVQDDFGIGSFSYDVENRRAYWTRGFYRLLGFDPERDEPTLDSSLMRVHREDRERVDSAHRATVETGEPFAVTCRILDREDETIWCDFRGRARLNDQNAVSHVYGSLRPLSEDEIRHHLEQADGD</sequence>
<evidence type="ECO:0000313" key="12">
    <source>
        <dbReference type="EMBL" id="KAA9008148.1"/>
    </source>
</evidence>
<dbReference type="GO" id="GO:0032259">
    <property type="term" value="P:methylation"/>
    <property type="evidence" value="ECO:0007669"/>
    <property type="project" value="UniProtKB-KW"/>
</dbReference>
<reference evidence="12 13" key="1">
    <citation type="submission" date="2019-09" db="EMBL/GenBank/DDBJ databases">
        <authorList>
            <person name="Park J.-S."/>
            <person name="Choi H.-J."/>
        </authorList>
    </citation>
    <scope>NUCLEOTIDE SEQUENCE [LARGE SCALE GENOMIC DNA]</scope>
    <source>
        <strain evidence="12 13">176SS1-4</strain>
    </source>
</reference>
<dbReference type="AlphaFoldDB" id="A0A5J5GKI9"/>
<dbReference type="CDD" id="cd00130">
    <property type="entry name" value="PAS"/>
    <property type="match status" value="2"/>
</dbReference>
<evidence type="ECO:0000259" key="8">
    <source>
        <dbReference type="PROSITE" id="PS50112"/>
    </source>
</evidence>
<feature type="domain" description="CheB-type methylesterase" evidence="10">
    <location>
        <begin position="16"/>
        <end position="206"/>
    </location>
</feature>
<feature type="coiled-coil region" evidence="7">
    <location>
        <begin position="649"/>
        <end position="722"/>
    </location>
</feature>
<dbReference type="SUPFAM" id="SSF53335">
    <property type="entry name" value="S-adenosyl-L-methionine-dependent methyltransferases"/>
    <property type="match status" value="1"/>
</dbReference>
<dbReference type="SMART" id="SM00091">
    <property type="entry name" value="PAS"/>
    <property type="match status" value="3"/>
</dbReference>
<dbReference type="InterPro" id="IPR050903">
    <property type="entry name" value="Bact_Chemotaxis_MeTrfase"/>
</dbReference>
<dbReference type="PROSITE" id="PS50122">
    <property type="entry name" value="CHEB"/>
    <property type="match status" value="1"/>
</dbReference>
<dbReference type="InterPro" id="IPR000700">
    <property type="entry name" value="PAS-assoc_C"/>
</dbReference>
<evidence type="ECO:0000259" key="9">
    <source>
        <dbReference type="PROSITE" id="PS50113"/>
    </source>
</evidence>
<feature type="domain" description="PAS" evidence="8">
    <location>
        <begin position="857"/>
        <end position="914"/>
    </location>
</feature>
<evidence type="ECO:0000256" key="3">
    <source>
        <dbReference type="ARBA" id="ARBA00022603"/>
    </source>
</evidence>
<dbReference type="InterPro" id="IPR000014">
    <property type="entry name" value="PAS"/>
</dbReference>
<dbReference type="SUPFAM" id="SSF47757">
    <property type="entry name" value="Chemotaxis receptor methyltransferase CheR, N-terminal domain"/>
    <property type="match status" value="1"/>
</dbReference>
<accession>A0A5J5GKI9</accession>
<dbReference type="SUPFAM" id="SSF52738">
    <property type="entry name" value="Methylesterase CheB, C-terminal domain"/>
    <property type="match status" value="1"/>
</dbReference>
<dbReference type="InterPro" id="IPR035965">
    <property type="entry name" value="PAS-like_dom_sf"/>
</dbReference>
<dbReference type="Gene3D" id="1.10.155.10">
    <property type="entry name" value="Chemotaxis receptor methyltransferase CheR, N-terminal domain"/>
    <property type="match status" value="1"/>
</dbReference>
<dbReference type="Gene3D" id="3.40.50.150">
    <property type="entry name" value="Vaccinia Virus protein VP39"/>
    <property type="match status" value="1"/>
</dbReference>
<dbReference type="GO" id="GO:0008984">
    <property type="term" value="F:protein-glutamate methylesterase activity"/>
    <property type="evidence" value="ECO:0007669"/>
    <property type="project" value="InterPro"/>
</dbReference>
<protein>
    <recommendedName>
        <fullName evidence="2">protein-glutamate O-methyltransferase</fullName>
        <ecNumber evidence="2">2.1.1.80</ecNumber>
    </recommendedName>
</protein>
<keyword evidence="5" id="KW-0949">S-adenosyl-L-methionine</keyword>
<comment type="caution">
    <text evidence="12">The sequence shown here is derived from an EMBL/GenBank/DDBJ whole genome shotgun (WGS) entry which is preliminary data.</text>
</comment>
<dbReference type="CDD" id="cd16434">
    <property type="entry name" value="CheB-CheR_fusion"/>
    <property type="match status" value="1"/>
</dbReference>
<dbReference type="PANTHER" id="PTHR24422">
    <property type="entry name" value="CHEMOTAXIS PROTEIN METHYLTRANSFERASE"/>
    <property type="match status" value="1"/>
</dbReference>
<dbReference type="Pfam" id="PF08447">
    <property type="entry name" value="PAS_3"/>
    <property type="match status" value="2"/>
</dbReference>
<feature type="domain" description="CheR-type methyltransferase" evidence="11">
    <location>
        <begin position="210"/>
        <end position="462"/>
    </location>
</feature>
<dbReference type="PRINTS" id="PR00996">
    <property type="entry name" value="CHERMTFRASE"/>
</dbReference>
<evidence type="ECO:0000256" key="1">
    <source>
        <dbReference type="ARBA" id="ARBA00001541"/>
    </source>
</evidence>
<dbReference type="InterPro" id="IPR022641">
    <property type="entry name" value="CheR_N"/>
</dbReference>
<dbReference type="GO" id="GO:0006935">
    <property type="term" value="P:chemotaxis"/>
    <property type="evidence" value="ECO:0007669"/>
    <property type="project" value="UniProtKB-UniRule"/>
</dbReference>
<evidence type="ECO:0000256" key="2">
    <source>
        <dbReference type="ARBA" id="ARBA00012534"/>
    </source>
</evidence>
<keyword evidence="13" id="KW-1185">Reference proteome</keyword>
<keyword evidence="3" id="KW-0489">Methyltransferase</keyword>
<evidence type="ECO:0000313" key="13">
    <source>
        <dbReference type="Proteomes" id="UP000326554"/>
    </source>
</evidence>
<dbReference type="PROSITE" id="PS50112">
    <property type="entry name" value="PAS"/>
    <property type="match status" value="1"/>
</dbReference>
<dbReference type="EC" id="2.1.1.80" evidence="2"/>
<keyword evidence="4" id="KW-0808">Transferase</keyword>
<dbReference type="RefSeq" id="WP_150445431.1">
    <property type="nucleotide sequence ID" value="NZ_VYQE01000003.1"/>
</dbReference>
<dbReference type="SMART" id="SM00138">
    <property type="entry name" value="MeTrc"/>
    <property type="match status" value="1"/>
</dbReference>
<dbReference type="InterPro" id="IPR029063">
    <property type="entry name" value="SAM-dependent_MTases_sf"/>
</dbReference>
<dbReference type="Pfam" id="PF01339">
    <property type="entry name" value="CheB_methylest"/>
    <property type="match status" value="1"/>
</dbReference>
<dbReference type="GO" id="GO:0008983">
    <property type="term" value="F:protein-glutamate O-methyltransferase activity"/>
    <property type="evidence" value="ECO:0007669"/>
    <property type="project" value="UniProtKB-EC"/>
</dbReference>
<dbReference type="InterPro" id="IPR000673">
    <property type="entry name" value="Sig_transdc_resp-reg_Me-estase"/>
</dbReference>
<dbReference type="Pfam" id="PF03705">
    <property type="entry name" value="CheR_N"/>
    <property type="match status" value="1"/>
</dbReference>
<organism evidence="12 13">
    <name type="scientific">Histidinibacterium aquaticum</name>
    <dbReference type="NCBI Taxonomy" id="2613962"/>
    <lineage>
        <taxon>Bacteria</taxon>
        <taxon>Pseudomonadati</taxon>
        <taxon>Pseudomonadota</taxon>
        <taxon>Alphaproteobacteria</taxon>
        <taxon>Rhodobacterales</taxon>
        <taxon>Paracoccaceae</taxon>
        <taxon>Histidinibacterium</taxon>
    </lineage>
</organism>
<evidence type="ECO:0000259" key="11">
    <source>
        <dbReference type="PROSITE" id="PS50123"/>
    </source>
</evidence>
<dbReference type="GO" id="GO:0000156">
    <property type="term" value="F:phosphorelay response regulator activity"/>
    <property type="evidence" value="ECO:0007669"/>
    <property type="project" value="InterPro"/>
</dbReference>
<dbReference type="NCBIfam" id="TIGR00229">
    <property type="entry name" value="sensory_box"/>
    <property type="match status" value="1"/>
</dbReference>